<dbReference type="AlphaFoldDB" id="A0A090LNJ3"/>
<gene>
    <name evidence="7 9 10" type="ORF">SRAE_2000436600</name>
</gene>
<dbReference type="OrthoDB" id="10065080at2759"/>
<evidence type="ECO:0000256" key="2">
    <source>
        <dbReference type="ARBA" id="ARBA00010802"/>
    </source>
</evidence>
<evidence type="ECO:0000259" key="5">
    <source>
        <dbReference type="Pfam" id="PF11261"/>
    </source>
</evidence>
<dbReference type="InterPro" id="IPR057414">
    <property type="entry name" value="Zf-C3HC4_IRF-2BP1_2"/>
</dbReference>
<feature type="compositionally biased region" description="Polar residues" evidence="4">
    <location>
        <begin position="152"/>
        <end position="163"/>
    </location>
</feature>
<dbReference type="Pfam" id="PF11261">
    <property type="entry name" value="IRF-2BP1_2"/>
    <property type="match status" value="1"/>
</dbReference>
<evidence type="ECO:0000313" key="9">
    <source>
        <dbReference type="WBParaSite" id="SRAE_2000436600.1"/>
    </source>
</evidence>
<dbReference type="InterPro" id="IPR022750">
    <property type="entry name" value="IRF-2BP1_2-like_Znf"/>
</dbReference>
<comment type="similarity">
    <text evidence="2">Belongs to the IRF2BP family.</text>
</comment>
<evidence type="ECO:0000256" key="4">
    <source>
        <dbReference type="SAM" id="MobiDB-lite"/>
    </source>
</evidence>
<dbReference type="OMA" id="GAQMNVP"/>
<dbReference type="EMBL" id="LN609529">
    <property type="protein sequence ID" value="CEF69719.1"/>
    <property type="molecule type" value="Genomic_DNA"/>
</dbReference>
<evidence type="ECO:0000256" key="1">
    <source>
        <dbReference type="ARBA" id="ARBA00004123"/>
    </source>
</evidence>
<accession>A0A090LNJ3</accession>
<dbReference type="GO" id="GO:0005634">
    <property type="term" value="C:nucleus"/>
    <property type="evidence" value="ECO:0007669"/>
    <property type="project" value="UniProtKB-SubCell"/>
</dbReference>
<feature type="region of interest" description="Disordered" evidence="4">
    <location>
        <begin position="1"/>
        <end position="28"/>
    </location>
</feature>
<dbReference type="WormBase" id="SRAE_2000436600">
    <property type="protein sequence ID" value="SRP07057"/>
    <property type="gene ID" value="WBGene00264597"/>
</dbReference>
<dbReference type="GO" id="GO:0006357">
    <property type="term" value="P:regulation of transcription by RNA polymerase II"/>
    <property type="evidence" value="ECO:0007669"/>
    <property type="project" value="TreeGrafter"/>
</dbReference>
<proteinExistence type="inferred from homology"/>
<feature type="domain" description="Interferon regulatory factor 2-binding protein 1/2-like C3HC4 zinc finger" evidence="6">
    <location>
        <begin position="366"/>
        <end position="437"/>
    </location>
</feature>
<feature type="region of interest" description="Disordered" evidence="4">
    <location>
        <begin position="461"/>
        <end position="491"/>
    </location>
</feature>
<organism evidence="7">
    <name type="scientific">Strongyloides ratti</name>
    <name type="common">Parasitic roundworm</name>
    <dbReference type="NCBI Taxonomy" id="34506"/>
    <lineage>
        <taxon>Eukaryota</taxon>
        <taxon>Metazoa</taxon>
        <taxon>Ecdysozoa</taxon>
        <taxon>Nematoda</taxon>
        <taxon>Chromadorea</taxon>
        <taxon>Rhabditida</taxon>
        <taxon>Tylenchina</taxon>
        <taxon>Panagrolaimomorpha</taxon>
        <taxon>Strongyloidoidea</taxon>
        <taxon>Strongyloididae</taxon>
        <taxon>Strongyloides</taxon>
    </lineage>
</organism>
<feature type="domain" description="Interferon regulatory factor 2-binding protein 1/2-like zinc finger" evidence="5">
    <location>
        <begin position="54"/>
        <end position="104"/>
    </location>
</feature>
<evidence type="ECO:0000313" key="8">
    <source>
        <dbReference type="Proteomes" id="UP000035682"/>
    </source>
</evidence>
<dbReference type="Gene3D" id="1.10.10.1580">
    <property type="entry name" value="Interferon regulatory factor 2-binding protein"/>
    <property type="match status" value="1"/>
</dbReference>
<feature type="compositionally biased region" description="Low complexity" evidence="4">
    <location>
        <begin position="461"/>
        <end position="476"/>
    </location>
</feature>
<dbReference type="WBParaSite" id="SRAE_2000436600.1">
    <property type="protein sequence ID" value="SRAE_2000436600.1"/>
    <property type="gene ID" value="WBGene00264597"/>
</dbReference>
<evidence type="ECO:0000313" key="10">
    <source>
        <dbReference type="WormBase" id="SRAE_2000436600"/>
    </source>
</evidence>
<sequence length="513" mass="55575">MIHSSNSNSISTPLPRPTPTNALPNGVTLNLPQNNNTSNINNTTLQHQLLMFSKQHCFLCDYPRMPWAMCPDYTEPICRGCVNYEGAEKVEATIEKVKQMKRAHMALLALETPSPTAGTTANKFKESFTNGSLISGANPPGRFSPPAAVATRTPSSSTNSIPPANNPPGATQPLPAGVPLHLAQFNQLSEVLAQQQRSLVATTRANNPFSGLEDLNNLNQLRSISNLLHPSTATNNPFNLSLVGVPGLTTTTGNITNLFQNSLTSVTTNGLGHSQVSSIGNNNGGGIKREHPDDDIKLDVYSAKIHRGDNQTNSLSPISTNSPDNSTFSQSLANVALLHRQARLDANRRRFPEISNIPSFQRENVLRCTTCNQRLEDTHFVQCPSEDDHKFCFPCSKKYIRGNASSHEVYCPSGKKCPLPRNSTPWTFMPNEIATILGDDYDQFKKEKDNFLRLTTTITTSTQSGKSSTSSNVSVSECEGQSPKSSISLTNGSNELLANGVKQQNQAVTAGGV</sequence>
<dbReference type="Proteomes" id="UP000035682">
    <property type="component" value="Unplaced"/>
</dbReference>
<feature type="region of interest" description="Disordered" evidence="4">
    <location>
        <begin position="130"/>
        <end position="176"/>
    </location>
</feature>
<dbReference type="PANTHER" id="PTHR10816">
    <property type="entry name" value="MYELIN TRANSCRIPTION FACTOR 1-RELATED"/>
    <property type="match status" value="1"/>
</dbReference>
<dbReference type="RefSeq" id="XP_024508918.1">
    <property type="nucleotide sequence ID" value="XM_024643227.1"/>
</dbReference>
<evidence type="ECO:0000313" key="7">
    <source>
        <dbReference type="EMBL" id="CEF69719.1"/>
    </source>
</evidence>
<protein>
    <submittedName>
        <fullName evidence="7">Zinc finger, RING/FYVE/PHD-type domain and Interferon regulatory factor 2-binding protein 1 &amp; 2, zinc finger domain-containing protein</fullName>
    </submittedName>
</protein>
<comment type="subcellular location">
    <subcellularLocation>
        <location evidence="1">Nucleus</location>
    </subcellularLocation>
</comment>
<keyword evidence="3" id="KW-0539">Nucleus</keyword>
<reference evidence="9" key="2">
    <citation type="submission" date="2020-12" db="UniProtKB">
        <authorList>
            <consortium name="WormBaseParasite"/>
        </authorList>
    </citation>
    <scope>IDENTIFICATION</scope>
</reference>
<dbReference type="PANTHER" id="PTHR10816:SF19">
    <property type="entry name" value="PROTEIN INTERACTING WITH TTK69 AND SIN3A, ISOFORM D"/>
    <property type="match status" value="1"/>
</dbReference>
<dbReference type="Pfam" id="PF25454">
    <property type="entry name" value="zf-C3HC4_IRF-2BP1_2"/>
    <property type="match status" value="1"/>
</dbReference>
<keyword evidence="8" id="KW-1185">Reference proteome</keyword>
<dbReference type="GO" id="GO:0003714">
    <property type="term" value="F:transcription corepressor activity"/>
    <property type="evidence" value="ECO:0007669"/>
    <property type="project" value="TreeGrafter"/>
</dbReference>
<dbReference type="FunFam" id="1.10.10.1580:FF:000001">
    <property type="entry name" value="interferon regulatory factor 2-binding protein 2"/>
    <property type="match status" value="1"/>
</dbReference>
<evidence type="ECO:0000259" key="6">
    <source>
        <dbReference type="Pfam" id="PF25454"/>
    </source>
</evidence>
<feature type="compositionally biased region" description="Polar residues" evidence="4">
    <location>
        <begin position="482"/>
        <end position="491"/>
    </location>
</feature>
<dbReference type="InterPro" id="IPR044882">
    <property type="entry name" value="I2BP1/2_C3HC4-RING_sf"/>
</dbReference>
<feature type="compositionally biased region" description="Polar residues" evidence="4">
    <location>
        <begin position="1"/>
        <end position="12"/>
    </location>
</feature>
<dbReference type="CTD" id="36382090"/>
<dbReference type="GeneID" id="36382090"/>
<dbReference type="SUPFAM" id="SSF57850">
    <property type="entry name" value="RING/U-box"/>
    <property type="match status" value="1"/>
</dbReference>
<evidence type="ECO:0000256" key="3">
    <source>
        <dbReference type="ARBA" id="ARBA00023242"/>
    </source>
</evidence>
<reference evidence="7 8" key="1">
    <citation type="submission" date="2014-09" db="EMBL/GenBank/DDBJ databases">
        <authorList>
            <person name="Martin A.A."/>
        </authorList>
    </citation>
    <scope>NUCLEOTIDE SEQUENCE</scope>
    <source>
        <strain evidence="8">ED321</strain>
        <strain evidence="7">ED321 Heterogonic</strain>
    </source>
</reference>
<name>A0A090LNJ3_STRRB</name>